<reference evidence="2 3" key="1">
    <citation type="journal article" date="2018" name="Mol. Biol. Evol.">
        <title>Broad Genomic Sampling Reveals a Smut Pathogenic Ancestry of the Fungal Clade Ustilaginomycotina.</title>
        <authorList>
            <person name="Kijpornyongpan T."/>
            <person name="Mondo S.J."/>
            <person name="Barry K."/>
            <person name="Sandor L."/>
            <person name="Lee J."/>
            <person name="Lipzen A."/>
            <person name="Pangilinan J."/>
            <person name="LaButti K."/>
            <person name="Hainaut M."/>
            <person name="Henrissat B."/>
            <person name="Grigoriev I.V."/>
            <person name="Spatafora J.W."/>
            <person name="Aime M.C."/>
        </authorList>
    </citation>
    <scope>NUCLEOTIDE SEQUENCE [LARGE SCALE GENOMIC DNA]</scope>
    <source>
        <strain evidence="2 3">MCA 5214</strain>
    </source>
</reference>
<evidence type="ECO:0000256" key="1">
    <source>
        <dbReference type="SAM" id="MobiDB-lite"/>
    </source>
</evidence>
<evidence type="ECO:0000313" key="3">
    <source>
        <dbReference type="Proteomes" id="UP000245884"/>
    </source>
</evidence>
<organism evidence="2 3">
    <name type="scientific">Jaminaea rosea</name>
    <dbReference type="NCBI Taxonomy" id="1569628"/>
    <lineage>
        <taxon>Eukaryota</taxon>
        <taxon>Fungi</taxon>
        <taxon>Dikarya</taxon>
        <taxon>Basidiomycota</taxon>
        <taxon>Ustilaginomycotina</taxon>
        <taxon>Exobasidiomycetes</taxon>
        <taxon>Microstromatales</taxon>
        <taxon>Microstromatales incertae sedis</taxon>
        <taxon>Jaminaea</taxon>
    </lineage>
</organism>
<feature type="region of interest" description="Disordered" evidence="1">
    <location>
        <begin position="83"/>
        <end position="109"/>
    </location>
</feature>
<gene>
    <name evidence="2" type="ORF">BDZ90DRAFT_61286</name>
</gene>
<keyword evidence="3" id="KW-1185">Reference proteome</keyword>
<feature type="compositionally biased region" description="Basic and acidic residues" evidence="1">
    <location>
        <begin position="1"/>
        <end position="19"/>
    </location>
</feature>
<evidence type="ECO:0000313" key="2">
    <source>
        <dbReference type="EMBL" id="PWN25732.1"/>
    </source>
</evidence>
<sequence>MPKREQGDRASMMGDERRERKERRCRSVGRWLERRSSGALLRCVALRWTLCVLWQSSGSGPGESALGVSGLAPGCLLLDSQSRFGLGEPRTDETDDRKAGGEERQVANGRDSPDWLVFLCEVSVT</sequence>
<feature type="compositionally biased region" description="Basic and acidic residues" evidence="1">
    <location>
        <begin position="89"/>
        <end position="105"/>
    </location>
</feature>
<feature type="region of interest" description="Disordered" evidence="1">
    <location>
        <begin position="1"/>
        <end position="25"/>
    </location>
</feature>
<dbReference type="AlphaFoldDB" id="A0A316UKA4"/>
<accession>A0A316UKA4</accession>
<protein>
    <submittedName>
        <fullName evidence="2">Uncharacterized protein</fullName>
    </submittedName>
</protein>
<name>A0A316UKA4_9BASI</name>
<proteinExistence type="predicted"/>
<dbReference type="Proteomes" id="UP000245884">
    <property type="component" value="Unassembled WGS sequence"/>
</dbReference>
<dbReference type="GeneID" id="37031542"/>
<dbReference type="EMBL" id="KZ819674">
    <property type="protein sequence ID" value="PWN25732.1"/>
    <property type="molecule type" value="Genomic_DNA"/>
</dbReference>
<dbReference type="RefSeq" id="XP_025360344.1">
    <property type="nucleotide sequence ID" value="XM_025509719.1"/>
</dbReference>